<reference evidence="2" key="1">
    <citation type="submission" date="2020-06" db="EMBL/GenBank/DDBJ databases">
        <authorList>
            <person name="Li T."/>
            <person name="Hu X."/>
            <person name="Zhang T."/>
            <person name="Song X."/>
            <person name="Zhang H."/>
            <person name="Dai N."/>
            <person name="Sheng W."/>
            <person name="Hou X."/>
            <person name="Wei L."/>
        </authorList>
    </citation>
    <scope>NUCLEOTIDE SEQUENCE</scope>
    <source>
        <strain evidence="2">G02</strain>
        <tissue evidence="2">Leaf</tissue>
    </source>
</reference>
<proteinExistence type="predicted"/>
<feature type="compositionally biased region" description="Gly residues" evidence="1">
    <location>
        <begin position="123"/>
        <end position="136"/>
    </location>
</feature>
<reference evidence="2" key="2">
    <citation type="journal article" date="2024" name="Plant">
        <title>Genomic evolution and insights into agronomic trait innovations of Sesamum species.</title>
        <authorList>
            <person name="Miao H."/>
            <person name="Wang L."/>
            <person name="Qu L."/>
            <person name="Liu H."/>
            <person name="Sun Y."/>
            <person name="Le M."/>
            <person name="Wang Q."/>
            <person name="Wei S."/>
            <person name="Zheng Y."/>
            <person name="Lin W."/>
            <person name="Duan Y."/>
            <person name="Cao H."/>
            <person name="Xiong S."/>
            <person name="Wang X."/>
            <person name="Wei L."/>
            <person name="Li C."/>
            <person name="Ma Q."/>
            <person name="Ju M."/>
            <person name="Zhao R."/>
            <person name="Li G."/>
            <person name="Mu C."/>
            <person name="Tian Q."/>
            <person name="Mei H."/>
            <person name="Zhang T."/>
            <person name="Gao T."/>
            <person name="Zhang H."/>
        </authorList>
    </citation>
    <scope>NUCLEOTIDE SEQUENCE</scope>
    <source>
        <strain evidence="2">G02</strain>
    </source>
</reference>
<sequence>MENIIGFKYYITRFMLSKYAAEEVSTDELRRDRFERGLRLEIREKIAIKPLSYSALLEATLRAEEISFERSSTEAKRKKLTGNLNLIPGQSGAISFRGSGLQRGWYRGRGMGQTSRSPSISSGRGGPNTIGFGGRQGPTRSFSGRSIPTCAICGRRHIGECWEGGNQLCAIIAVNQDILSGIVLHGEIMPRNLRLQGKAVWEKIHNELVRTEG</sequence>
<dbReference type="AlphaFoldDB" id="A0AAW2LCU6"/>
<name>A0AAW2LCU6_SESRA</name>
<dbReference type="EMBL" id="JACGWJ010000025">
    <property type="protein sequence ID" value="KAL0316925.1"/>
    <property type="molecule type" value="Genomic_DNA"/>
</dbReference>
<feature type="region of interest" description="Disordered" evidence="1">
    <location>
        <begin position="111"/>
        <end position="140"/>
    </location>
</feature>
<evidence type="ECO:0000256" key="1">
    <source>
        <dbReference type="SAM" id="MobiDB-lite"/>
    </source>
</evidence>
<protein>
    <submittedName>
        <fullName evidence="2">Uncharacterized protein</fullName>
    </submittedName>
</protein>
<evidence type="ECO:0000313" key="2">
    <source>
        <dbReference type="EMBL" id="KAL0316925.1"/>
    </source>
</evidence>
<comment type="caution">
    <text evidence="2">The sequence shown here is derived from an EMBL/GenBank/DDBJ whole genome shotgun (WGS) entry which is preliminary data.</text>
</comment>
<gene>
    <name evidence="2" type="ORF">Sradi_5570700</name>
</gene>
<accession>A0AAW2LCU6</accession>
<organism evidence="2">
    <name type="scientific">Sesamum radiatum</name>
    <name type="common">Black benniseed</name>
    <dbReference type="NCBI Taxonomy" id="300843"/>
    <lineage>
        <taxon>Eukaryota</taxon>
        <taxon>Viridiplantae</taxon>
        <taxon>Streptophyta</taxon>
        <taxon>Embryophyta</taxon>
        <taxon>Tracheophyta</taxon>
        <taxon>Spermatophyta</taxon>
        <taxon>Magnoliopsida</taxon>
        <taxon>eudicotyledons</taxon>
        <taxon>Gunneridae</taxon>
        <taxon>Pentapetalae</taxon>
        <taxon>asterids</taxon>
        <taxon>lamiids</taxon>
        <taxon>Lamiales</taxon>
        <taxon>Pedaliaceae</taxon>
        <taxon>Sesamum</taxon>
    </lineage>
</organism>